<dbReference type="Gene3D" id="1.10.287.800">
    <property type="entry name" value="protein ne1242"/>
    <property type="match status" value="1"/>
</dbReference>
<dbReference type="Proteomes" id="UP000430466">
    <property type="component" value="Unassembled WGS sequence"/>
</dbReference>
<evidence type="ECO:0000313" key="1">
    <source>
        <dbReference type="EMBL" id="MPW13590.1"/>
    </source>
</evidence>
<accession>A0A6A7JZ17</accession>
<comment type="caution">
    <text evidence="1">The sequence shown here is derived from an EMBL/GenBank/DDBJ whole genome shotgun (WGS) entry which is preliminary data.</text>
</comment>
<gene>
    <name evidence="1" type="ORF">GDZ32_00525</name>
</gene>
<dbReference type="AlphaFoldDB" id="A0A6A7JZ17"/>
<name>A0A6A7JZ17_LACHE</name>
<evidence type="ECO:0000313" key="2">
    <source>
        <dbReference type="Proteomes" id="UP000430466"/>
    </source>
</evidence>
<organism evidence="1 2">
    <name type="scientific">Lactobacillus helveticus</name>
    <name type="common">Lactobacillus suntoryeus</name>
    <dbReference type="NCBI Taxonomy" id="1587"/>
    <lineage>
        <taxon>Bacteria</taxon>
        <taxon>Bacillati</taxon>
        <taxon>Bacillota</taxon>
        <taxon>Bacilli</taxon>
        <taxon>Lactobacillales</taxon>
        <taxon>Lactobacillaceae</taxon>
        <taxon>Lactobacillus</taxon>
    </lineage>
</organism>
<reference evidence="1 2" key="1">
    <citation type="submission" date="2019-10" db="EMBL/GenBank/DDBJ databases">
        <title>Draft genome sequences of Lactobacillus strains.</title>
        <authorList>
            <person name="Cho G.-S."/>
            <person name="Fagbemigun O."/>
            <person name="Brinks E."/>
            <person name="Franz C.M.A.P."/>
        </authorList>
    </citation>
    <scope>NUCLEOTIDE SEQUENCE [LARGE SCALE GENOMIC DNA]</scope>
    <source>
        <strain evidence="1 2">313</strain>
    </source>
</reference>
<protein>
    <submittedName>
        <fullName evidence="1">DUF3232 domain-containing protein</fullName>
    </submittedName>
</protein>
<dbReference type="RefSeq" id="WP_152723077.1">
    <property type="nucleotide sequence ID" value="NZ_CP155077.1"/>
</dbReference>
<dbReference type="InterPro" id="IPR021618">
    <property type="entry name" value="DUF3232"/>
</dbReference>
<sequence length="192" mass="22242">MKTQEIKKVDEIMFNLQASADPQKKLLQAEKLLKELNLIDDQTNTDEIVQAYTQNMHDQLNKIIKRKNVSFNQATLDYLQKDPDNNELVIAPAIQHFKEYALIVLRFNDQLVAWCNERAGADYRVLAENLDHHRTNIHNFCLSDIKILNRLAEKEHQAPFAVSSKENPDRTDYGQAIVKFCCENVCEAIKNE</sequence>
<dbReference type="EMBL" id="WHOE01000004">
    <property type="protein sequence ID" value="MPW13590.1"/>
    <property type="molecule type" value="Genomic_DNA"/>
</dbReference>
<proteinExistence type="predicted"/>
<dbReference type="Pfam" id="PF11554">
    <property type="entry name" value="DUF3232"/>
    <property type="match status" value="1"/>
</dbReference>